<keyword evidence="4" id="KW-0804">Transcription</keyword>
<reference evidence="6 7" key="1">
    <citation type="submission" date="2016-10" db="EMBL/GenBank/DDBJ databases">
        <authorList>
            <person name="de Groot N.N."/>
        </authorList>
    </citation>
    <scope>NUCLEOTIDE SEQUENCE [LARGE SCALE GENOMIC DNA]</scope>
    <source>
        <strain evidence="6 7">DSM 6059</strain>
    </source>
</reference>
<sequence length="308" mass="35326">MDKRLKHINALRCFESAARYQSYSKAADELFVSQAAVSQQMRQLENALDIKLFFRNGRNMQLTQSGEKLYQSIHQALGIIVKGLNSIQCEGLAGDLTITSTHAFCALWIMPRLYRFNQLHPDINIKIMGSNQIENLETQQIDLAIRFSTKPFDDTNSNLIYEYLGEDFVYPVCSPELKNHVKLNSPQDLMNCSLVCYANEKVVTWQEWFEHVAVQGYELHNQKTEVTSSDMALGAVLSGHGVALVSTALFSQYIQTQQLIVPFKIKHPVHWKKYIAFNKNSTKIKRIRVFADWIQAEMKNSPKLFVIE</sequence>
<dbReference type="SUPFAM" id="SSF46785">
    <property type="entry name" value="Winged helix' DNA-binding domain"/>
    <property type="match status" value="1"/>
</dbReference>
<dbReference type="SUPFAM" id="SSF53850">
    <property type="entry name" value="Periplasmic binding protein-like II"/>
    <property type="match status" value="1"/>
</dbReference>
<keyword evidence="3" id="KW-0238">DNA-binding</keyword>
<name>A0A1I1KDK6_9GAMM</name>
<proteinExistence type="inferred from homology"/>
<feature type="domain" description="HTH lysR-type" evidence="5">
    <location>
        <begin position="1"/>
        <end position="63"/>
    </location>
</feature>
<dbReference type="OrthoDB" id="5526340at2"/>
<dbReference type="GO" id="GO:0043565">
    <property type="term" value="F:sequence-specific DNA binding"/>
    <property type="evidence" value="ECO:0007669"/>
    <property type="project" value="TreeGrafter"/>
</dbReference>
<evidence type="ECO:0000313" key="6">
    <source>
        <dbReference type="EMBL" id="SFC58372.1"/>
    </source>
</evidence>
<dbReference type="Gene3D" id="3.40.190.10">
    <property type="entry name" value="Periplasmic binding protein-like II"/>
    <property type="match status" value="2"/>
</dbReference>
<keyword evidence="2" id="KW-0805">Transcription regulation</keyword>
<evidence type="ECO:0000259" key="5">
    <source>
        <dbReference type="PROSITE" id="PS50931"/>
    </source>
</evidence>
<dbReference type="PRINTS" id="PR00039">
    <property type="entry name" value="HTHLYSR"/>
</dbReference>
<gene>
    <name evidence="6" type="ORF">SAMN02745724_02029</name>
</gene>
<dbReference type="InterPro" id="IPR058163">
    <property type="entry name" value="LysR-type_TF_proteobact-type"/>
</dbReference>
<evidence type="ECO:0000256" key="3">
    <source>
        <dbReference type="ARBA" id="ARBA00023125"/>
    </source>
</evidence>
<dbReference type="AlphaFoldDB" id="A0A1I1KDK6"/>
<dbReference type="GO" id="GO:0003700">
    <property type="term" value="F:DNA-binding transcription factor activity"/>
    <property type="evidence" value="ECO:0007669"/>
    <property type="project" value="InterPro"/>
</dbReference>
<dbReference type="GO" id="GO:0006351">
    <property type="term" value="P:DNA-templated transcription"/>
    <property type="evidence" value="ECO:0007669"/>
    <property type="project" value="TreeGrafter"/>
</dbReference>
<dbReference type="STRING" id="1123010.SAMN02745724_02029"/>
<dbReference type="Proteomes" id="UP000198862">
    <property type="component" value="Unassembled WGS sequence"/>
</dbReference>
<dbReference type="PROSITE" id="PS50931">
    <property type="entry name" value="HTH_LYSR"/>
    <property type="match status" value="1"/>
</dbReference>
<dbReference type="Gene3D" id="1.10.10.10">
    <property type="entry name" value="Winged helix-like DNA-binding domain superfamily/Winged helix DNA-binding domain"/>
    <property type="match status" value="1"/>
</dbReference>
<evidence type="ECO:0000256" key="2">
    <source>
        <dbReference type="ARBA" id="ARBA00023015"/>
    </source>
</evidence>
<organism evidence="6 7">
    <name type="scientific">Pseudoalteromonas denitrificans DSM 6059</name>
    <dbReference type="NCBI Taxonomy" id="1123010"/>
    <lineage>
        <taxon>Bacteria</taxon>
        <taxon>Pseudomonadati</taxon>
        <taxon>Pseudomonadota</taxon>
        <taxon>Gammaproteobacteria</taxon>
        <taxon>Alteromonadales</taxon>
        <taxon>Pseudoalteromonadaceae</taxon>
        <taxon>Pseudoalteromonas</taxon>
    </lineage>
</organism>
<dbReference type="RefSeq" id="WP_091983333.1">
    <property type="nucleotide sequence ID" value="NZ_FOLO01000012.1"/>
</dbReference>
<evidence type="ECO:0000256" key="4">
    <source>
        <dbReference type="ARBA" id="ARBA00023163"/>
    </source>
</evidence>
<dbReference type="InterPro" id="IPR000847">
    <property type="entry name" value="LysR_HTH_N"/>
</dbReference>
<dbReference type="Pfam" id="PF03466">
    <property type="entry name" value="LysR_substrate"/>
    <property type="match status" value="1"/>
</dbReference>
<evidence type="ECO:0000313" key="7">
    <source>
        <dbReference type="Proteomes" id="UP000198862"/>
    </source>
</evidence>
<accession>A0A1I1KDK6</accession>
<dbReference type="InterPro" id="IPR036390">
    <property type="entry name" value="WH_DNA-bd_sf"/>
</dbReference>
<dbReference type="PANTHER" id="PTHR30537:SF74">
    <property type="entry name" value="HTH-TYPE TRANSCRIPTIONAL REGULATOR TRPI"/>
    <property type="match status" value="1"/>
</dbReference>
<evidence type="ECO:0000256" key="1">
    <source>
        <dbReference type="ARBA" id="ARBA00009437"/>
    </source>
</evidence>
<protein>
    <submittedName>
        <fullName evidence="6">LysR family transcriptional regulator, glycine cleavage system transcriptional activator</fullName>
    </submittedName>
</protein>
<dbReference type="InterPro" id="IPR005119">
    <property type="entry name" value="LysR_subst-bd"/>
</dbReference>
<keyword evidence="7" id="KW-1185">Reference proteome</keyword>
<dbReference type="EMBL" id="FOLO01000012">
    <property type="protein sequence ID" value="SFC58372.1"/>
    <property type="molecule type" value="Genomic_DNA"/>
</dbReference>
<dbReference type="InterPro" id="IPR036388">
    <property type="entry name" value="WH-like_DNA-bd_sf"/>
</dbReference>
<comment type="similarity">
    <text evidence="1">Belongs to the LysR transcriptional regulatory family.</text>
</comment>
<dbReference type="Pfam" id="PF00126">
    <property type="entry name" value="HTH_1"/>
    <property type="match status" value="1"/>
</dbReference>
<dbReference type="PANTHER" id="PTHR30537">
    <property type="entry name" value="HTH-TYPE TRANSCRIPTIONAL REGULATOR"/>
    <property type="match status" value="1"/>
</dbReference>
<dbReference type="FunFam" id="1.10.10.10:FF:000001">
    <property type="entry name" value="LysR family transcriptional regulator"/>
    <property type="match status" value="1"/>
</dbReference>